<feature type="transmembrane region" description="Helical" evidence="1">
    <location>
        <begin position="70"/>
        <end position="90"/>
    </location>
</feature>
<organism evidence="2 3">
    <name type="scientific">Prevotella aurantiaca</name>
    <dbReference type="NCBI Taxonomy" id="596085"/>
    <lineage>
        <taxon>Bacteria</taxon>
        <taxon>Pseudomonadati</taxon>
        <taxon>Bacteroidota</taxon>
        <taxon>Bacteroidia</taxon>
        <taxon>Bacteroidales</taxon>
        <taxon>Prevotellaceae</taxon>
        <taxon>Prevotella</taxon>
    </lineage>
</organism>
<evidence type="ECO:0000256" key="1">
    <source>
        <dbReference type="SAM" id="Phobius"/>
    </source>
</evidence>
<accession>A0A930HLX8</accession>
<comment type="caution">
    <text evidence="2">The sequence shown here is derived from an EMBL/GenBank/DDBJ whole genome shotgun (WGS) entry which is preliminary data.</text>
</comment>
<gene>
    <name evidence="2" type="ORF">HXN26_03740</name>
</gene>
<name>A0A930HLX8_9BACT</name>
<reference evidence="2" key="1">
    <citation type="submission" date="2020-04" db="EMBL/GenBank/DDBJ databases">
        <title>Deep metagenomics examines the oral microbiome during advanced dental caries in children, revealing novel taxa and co-occurrences with host molecules.</title>
        <authorList>
            <person name="Baker J.L."/>
            <person name="Morton J.T."/>
            <person name="Dinis M."/>
            <person name="Alvarez R."/>
            <person name="Tran N.C."/>
            <person name="Knight R."/>
            <person name="Edlund A."/>
        </authorList>
    </citation>
    <scope>NUCLEOTIDE SEQUENCE</scope>
    <source>
        <strain evidence="2">JCVI_44_bin.5</strain>
    </source>
</reference>
<protein>
    <submittedName>
        <fullName evidence="2">Uncharacterized protein</fullName>
    </submittedName>
</protein>
<keyword evidence="1" id="KW-1133">Transmembrane helix</keyword>
<dbReference type="RefSeq" id="WP_273158825.1">
    <property type="nucleotide sequence ID" value="NZ_CAJPLR010000174.1"/>
</dbReference>
<keyword evidence="1" id="KW-0812">Transmembrane</keyword>
<keyword evidence="1" id="KW-0472">Membrane</keyword>
<evidence type="ECO:0000313" key="2">
    <source>
        <dbReference type="EMBL" id="MBF1383960.1"/>
    </source>
</evidence>
<proteinExistence type="predicted"/>
<sequence>MATKIKAVKCPQCGSEKHEKIDEKRFRCKSCGTEFYIEDDDINININHRYQYEEKPTSPFSSYLNIGTKVGIAALLSPIIFILLIFFWIFSGNSNNSSRRSSVNEIKKDSIEVTDNRKKILMMEHNGKPCIFYLVNRNYSIGYNNENPNYINGVYVGFRDAISGQILTEQLLISEKDLRNQNISLITTMPEIRYFYQANQYFLIVSKRLVYEINAKKLTISNVSQSLFKGKDAMNTGLSSINFINEDNGEGFEVHNNLAETYFYFPATNRLYTEEAYNYACELSPKQLNGEVKDTIYLNLQQENMSKSTSNGGRLRIWEINAIFHNGDPQDFSFYNWINKSYGQSRGNRLVSAKPITNWFTGFNSKMLYRNKHYILITFRPTISEDANSVFQLRDRNGNILWTQVFDYQFNEISDAILCGDKFWIWGTRKDIDNYSSPRIYSFNLKDGKMEEHISIPYEYKIEAK</sequence>
<evidence type="ECO:0000313" key="3">
    <source>
        <dbReference type="Proteomes" id="UP000771736"/>
    </source>
</evidence>
<dbReference type="Proteomes" id="UP000771736">
    <property type="component" value="Unassembled WGS sequence"/>
</dbReference>
<dbReference type="EMBL" id="JABZSJ010000012">
    <property type="protein sequence ID" value="MBF1383960.1"/>
    <property type="molecule type" value="Genomic_DNA"/>
</dbReference>
<dbReference type="AlphaFoldDB" id="A0A930HLX8"/>